<dbReference type="EMBL" id="CP047593">
    <property type="protein sequence ID" value="QHI67983.1"/>
    <property type="molecule type" value="Genomic_DNA"/>
</dbReference>
<dbReference type="GO" id="GO:0042158">
    <property type="term" value="P:lipoprotein biosynthetic process"/>
    <property type="evidence" value="ECO:0007669"/>
    <property type="project" value="UniProtKB-UniRule"/>
</dbReference>
<evidence type="ECO:0000256" key="1">
    <source>
        <dbReference type="ARBA" id="ARBA00007150"/>
    </source>
</evidence>
<comment type="subcellular location">
    <subcellularLocation>
        <location evidence="7">Cell membrane</location>
        <topology evidence="7">Multi-pass membrane protein</topology>
    </subcellularLocation>
</comment>
<evidence type="ECO:0000256" key="7">
    <source>
        <dbReference type="HAMAP-Rule" id="MF_01147"/>
    </source>
</evidence>
<keyword evidence="8" id="KW-0449">Lipoprotein</keyword>
<proteinExistence type="inferred from homology"/>
<dbReference type="HAMAP" id="MF_01147">
    <property type="entry name" value="Lgt"/>
    <property type="match status" value="1"/>
</dbReference>
<dbReference type="Proteomes" id="UP000464954">
    <property type="component" value="Chromosome"/>
</dbReference>
<dbReference type="NCBIfam" id="TIGR00544">
    <property type="entry name" value="lgt"/>
    <property type="match status" value="1"/>
</dbReference>
<keyword evidence="3 7" id="KW-0808">Transferase</keyword>
<evidence type="ECO:0000256" key="3">
    <source>
        <dbReference type="ARBA" id="ARBA00022679"/>
    </source>
</evidence>
<keyword evidence="9" id="KW-1185">Reference proteome</keyword>
<dbReference type="GO" id="GO:0005886">
    <property type="term" value="C:plasma membrane"/>
    <property type="evidence" value="ECO:0007669"/>
    <property type="project" value="UniProtKB-SubCell"/>
</dbReference>
<reference evidence="8 9" key="1">
    <citation type="submission" date="2020-01" db="EMBL/GenBank/DDBJ databases">
        <title>Ponticoccus aerotolerans gen. nov., sp. nov., an anaerobic bacterium and proposal of Ponticoccusceae fam. nov., Ponticoccusles ord. nov. and Ponticoccuse classis nov. in the phylum Kiritimatiellaeota.</title>
        <authorList>
            <person name="Zhou L.Y."/>
            <person name="Du Z.J."/>
        </authorList>
    </citation>
    <scope>NUCLEOTIDE SEQUENCE [LARGE SCALE GENOMIC DNA]</scope>
    <source>
        <strain evidence="8 9">S-5007</strain>
    </source>
</reference>
<dbReference type="Pfam" id="PF01790">
    <property type="entry name" value="LGT"/>
    <property type="match status" value="1"/>
</dbReference>
<dbReference type="InterPro" id="IPR001640">
    <property type="entry name" value="Lgt"/>
</dbReference>
<gene>
    <name evidence="7" type="primary">lgt</name>
    <name evidence="8" type="ORF">GT409_00470</name>
</gene>
<protein>
    <recommendedName>
        <fullName evidence="7">Phosphatidylglycerol--prolipoprotein diacylglyceryl transferase</fullName>
        <ecNumber evidence="7">2.5.1.145</ecNumber>
    </recommendedName>
</protein>
<feature type="transmembrane region" description="Helical" evidence="7">
    <location>
        <begin position="35"/>
        <end position="53"/>
    </location>
</feature>
<dbReference type="PROSITE" id="PS01311">
    <property type="entry name" value="LGT"/>
    <property type="match status" value="1"/>
</dbReference>
<dbReference type="KEGG" id="taer:GT409_00470"/>
<evidence type="ECO:0000256" key="2">
    <source>
        <dbReference type="ARBA" id="ARBA00022475"/>
    </source>
</evidence>
<comment type="function">
    <text evidence="7">Catalyzes the transfer of the diacylglyceryl group from phosphatidylglycerol to the sulfhydryl group of the N-terminal cysteine of a prolipoprotein, the first step in the formation of mature lipoproteins.</text>
</comment>
<evidence type="ECO:0000256" key="6">
    <source>
        <dbReference type="ARBA" id="ARBA00023136"/>
    </source>
</evidence>
<feature type="transmembrane region" description="Helical" evidence="7">
    <location>
        <begin position="258"/>
        <end position="276"/>
    </location>
</feature>
<comment type="pathway">
    <text evidence="7">Protein modification; lipoprotein biosynthesis (diacylglyceryl transfer).</text>
</comment>
<name>A0A6P1M4Q8_9BACT</name>
<evidence type="ECO:0000256" key="4">
    <source>
        <dbReference type="ARBA" id="ARBA00022692"/>
    </source>
</evidence>
<feature type="transmembrane region" description="Helical" evidence="7">
    <location>
        <begin position="113"/>
        <end position="131"/>
    </location>
</feature>
<feature type="transmembrane region" description="Helical" evidence="7">
    <location>
        <begin position="143"/>
        <end position="161"/>
    </location>
</feature>
<dbReference type="UniPathway" id="UPA00664"/>
<accession>A0A6P1M4Q8</accession>
<feature type="binding site" evidence="7">
    <location>
        <position position="156"/>
    </location>
    <ligand>
        <name>a 1,2-diacyl-sn-glycero-3-phospho-(1'-sn-glycerol)</name>
        <dbReference type="ChEBI" id="CHEBI:64716"/>
    </ligand>
</feature>
<dbReference type="PANTHER" id="PTHR30589:SF0">
    <property type="entry name" value="PHOSPHATIDYLGLYCEROL--PROLIPOPROTEIN DIACYLGLYCERYL TRANSFERASE"/>
    <property type="match status" value="1"/>
</dbReference>
<dbReference type="PANTHER" id="PTHR30589">
    <property type="entry name" value="PROLIPOPROTEIN DIACYLGLYCERYL TRANSFERASE"/>
    <property type="match status" value="1"/>
</dbReference>
<dbReference type="RefSeq" id="WP_160626017.1">
    <property type="nucleotide sequence ID" value="NZ_CP047593.1"/>
</dbReference>
<sequence length="282" mass="31801">MIFSPLHDSILPLFLSFWTHDLNPVIFHIWGPLAVRWYGLAYLLGFLGGYLILRRLSRRGEFAIPEQELSNFIVHLAIFGVFLGGRLGYVLFYAPHEFIKDPLFLLRVWEGGMASHGGIIGVIAFVLWTAWKKKVSFWNLTDGLALVAPIGLFFGRLANFINGELWGRPSQVAWAVIFPKVDMQPRHPSQLYEACGEGLLLFTALWLIHATPWGKRNGAVSACFLAIYALARITSEFFRTPDEGYALYLGWITKGQLYSAFMILGALAIVAAKKLYRSEKTT</sequence>
<dbReference type="EC" id="2.5.1.145" evidence="7"/>
<comment type="catalytic activity">
    <reaction evidence="7">
        <text>L-cysteinyl-[prolipoprotein] + a 1,2-diacyl-sn-glycero-3-phospho-(1'-sn-glycerol) = an S-1,2-diacyl-sn-glyceryl-L-cysteinyl-[prolipoprotein] + sn-glycerol 1-phosphate + H(+)</text>
        <dbReference type="Rhea" id="RHEA:56712"/>
        <dbReference type="Rhea" id="RHEA-COMP:14679"/>
        <dbReference type="Rhea" id="RHEA-COMP:14680"/>
        <dbReference type="ChEBI" id="CHEBI:15378"/>
        <dbReference type="ChEBI" id="CHEBI:29950"/>
        <dbReference type="ChEBI" id="CHEBI:57685"/>
        <dbReference type="ChEBI" id="CHEBI:64716"/>
        <dbReference type="ChEBI" id="CHEBI:140658"/>
        <dbReference type="EC" id="2.5.1.145"/>
    </reaction>
</comment>
<evidence type="ECO:0000256" key="5">
    <source>
        <dbReference type="ARBA" id="ARBA00022989"/>
    </source>
</evidence>
<comment type="similarity">
    <text evidence="1 7">Belongs to the Lgt family.</text>
</comment>
<dbReference type="GO" id="GO:0008961">
    <property type="term" value="F:phosphatidylglycerol-prolipoprotein diacylglyceryl transferase activity"/>
    <property type="evidence" value="ECO:0007669"/>
    <property type="project" value="UniProtKB-UniRule"/>
</dbReference>
<evidence type="ECO:0000313" key="8">
    <source>
        <dbReference type="EMBL" id="QHI67983.1"/>
    </source>
</evidence>
<keyword evidence="6 7" id="KW-0472">Membrane</keyword>
<evidence type="ECO:0000313" key="9">
    <source>
        <dbReference type="Proteomes" id="UP000464954"/>
    </source>
</evidence>
<feature type="transmembrane region" description="Helical" evidence="7">
    <location>
        <begin position="220"/>
        <end position="238"/>
    </location>
</feature>
<organism evidence="8 9">
    <name type="scientific">Tichowtungia aerotolerans</name>
    <dbReference type="NCBI Taxonomy" id="2697043"/>
    <lineage>
        <taxon>Bacteria</taxon>
        <taxon>Pseudomonadati</taxon>
        <taxon>Kiritimatiellota</taxon>
        <taxon>Tichowtungiia</taxon>
        <taxon>Tichowtungiales</taxon>
        <taxon>Tichowtungiaceae</taxon>
        <taxon>Tichowtungia</taxon>
    </lineage>
</organism>
<keyword evidence="2 7" id="KW-1003">Cell membrane</keyword>
<dbReference type="AlphaFoldDB" id="A0A6P1M4Q8"/>
<keyword evidence="4 7" id="KW-0812">Transmembrane</keyword>
<keyword evidence="5 7" id="KW-1133">Transmembrane helix</keyword>
<feature type="transmembrane region" description="Helical" evidence="7">
    <location>
        <begin position="191"/>
        <end position="208"/>
    </location>
</feature>
<feature type="transmembrane region" description="Helical" evidence="7">
    <location>
        <begin position="73"/>
        <end position="93"/>
    </location>
</feature>